<evidence type="ECO:0000313" key="7">
    <source>
        <dbReference type="EMBL" id="OUO57523.1"/>
    </source>
</evidence>
<dbReference type="GO" id="GO:0003951">
    <property type="term" value="F:NAD+ kinase activity"/>
    <property type="evidence" value="ECO:0007669"/>
    <property type="project" value="UniProtKB-UniRule"/>
</dbReference>
<keyword evidence="6" id="KW-0963">Cytoplasm</keyword>
<dbReference type="AlphaFoldDB" id="A0A1Y4DEE1"/>
<dbReference type="SUPFAM" id="SSF111331">
    <property type="entry name" value="NAD kinase/diacylglycerol kinase-like"/>
    <property type="match status" value="1"/>
</dbReference>
<dbReference type="Pfam" id="PF20143">
    <property type="entry name" value="NAD_kinase_C"/>
    <property type="match status" value="1"/>
</dbReference>
<evidence type="ECO:0000256" key="1">
    <source>
        <dbReference type="ARBA" id="ARBA00022679"/>
    </source>
</evidence>
<dbReference type="InterPro" id="IPR016064">
    <property type="entry name" value="NAD/diacylglycerol_kinase_sf"/>
</dbReference>
<dbReference type="OrthoDB" id="9774737at2"/>
<keyword evidence="6" id="KW-0067">ATP-binding</keyword>
<accession>A0A1Y4DEE1</accession>
<dbReference type="Gene3D" id="2.60.200.30">
    <property type="entry name" value="Probable inorganic polyphosphate/atp-NAD kinase, domain 2"/>
    <property type="match status" value="1"/>
</dbReference>
<proteinExistence type="inferred from homology"/>
<evidence type="ECO:0000256" key="5">
    <source>
        <dbReference type="ARBA" id="ARBA00047925"/>
    </source>
</evidence>
<dbReference type="InterPro" id="IPR017437">
    <property type="entry name" value="ATP-NAD_kinase_PpnK-typ_C"/>
</dbReference>
<dbReference type="Pfam" id="PF01513">
    <property type="entry name" value="NAD_kinase"/>
    <property type="match status" value="1"/>
</dbReference>
<dbReference type="Gene3D" id="3.40.50.10330">
    <property type="entry name" value="Probable inorganic polyphosphate/atp-NAD kinase, domain 1"/>
    <property type="match status" value="1"/>
</dbReference>
<gene>
    <name evidence="6" type="primary">nadK</name>
    <name evidence="7" type="ORF">B5F75_01755</name>
</gene>
<keyword evidence="2 6" id="KW-0418">Kinase</keyword>
<evidence type="ECO:0000256" key="4">
    <source>
        <dbReference type="ARBA" id="ARBA00023027"/>
    </source>
</evidence>
<dbReference type="GO" id="GO:0046872">
    <property type="term" value="F:metal ion binding"/>
    <property type="evidence" value="ECO:0007669"/>
    <property type="project" value="UniProtKB-UniRule"/>
</dbReference>
<feature type="binding site" evidence="6">
    <location>
        <begin position="131"/>
        <end position="132"/>
    </location>
    <ligand>
        <name>NAD(+)</name>
        <dbReference type="ChEBI" id="CHEBI:57540"/>
    </ligand>
</feature>
<feature type="binding site" evidence="6">
    <location>
        <position position="232"/>
    </location>
    <ligand>
        <name>NAD(+)</name>
        <dbReference type="ChEBI" id="CHEBI:57540"/>
    </ligand>
</feature>
<organism evidence="7 8">
    <name type="scientific">Candidatus Avelusimicrobium gallicola</name>
    <dbReference type="NCBI Taxonomy" id="2562704"/>
    <lineage>
        <taxon>Bacteria</taxon>
        <taxon>Pseudomonadati</taxon>
        <taxon>Elusimicrobiota</taxon>
        <taxon>Elusimicrobia</taxon>
        <taxon>Elusimicrobiales</taxon>
        <taxon>Elusimicrobiaceae</taxon>
        <taxon>Candidatus Avelusimicrobium</taxon>
    </lineage>
</organism>
<dbReference type="EC" id="2.7.1.23" evidence="6"/>
<comment type="similarity">
    <text evidence="6">Belongs to the NAD kinase family.</text>
</comment>
<comment type="catalytic activity">
    <reaction evidence="5 6">
        <text>NAD(+) + ATP = ADP + NADP(+) + H(+)</text>
        <dbReference type="Rhea" id="RHEA:18629"/>
        <dbReference type="ChEBI" id="CHEBI:15378"/>
        <dbReference type="ChEBI" id="CHEBI:30616"/>
        <dbReference type="ChEBI" id="CHEBI:57540"/>
        <dbReference type="ChEBI" id="CHEBI:58349"/>
        <dbReference type="ChEBI" id="CHEBI:456216"/>
        <dbReference type="EC" id="2.7.1.23"/>
    </reaction>
</comment>
<evidence type="ECO:0000313" key="8">
    <source>
        <dbReference type="Proteomes" id="UP000196368"/>
    </source>
</evidence>
<comment type="subcellular location">
    <subcellularLocation>
        <location evidence="6">Cytoplasm</location>
    </subcellularLocation>
</comment>
<dbReference type="RefSeq" id="WP_087287004.1">
    <property type="nucleotide sequence ID" value="NZ_NFJD01000001.1"/>
</dbReference>
<comment type="caution">
    <text evidence="6">Lacks conserved residue(s) required for the propagation of feature annotation.</text>
</comment>
<name>A0A1Y4DEE1_9BACT</name>
<dbReference type="GO" id="GO:0005737">
    <property type="term" value="C:cytoplasm"/>
    <property type="evidence" value="ECO:0007669"/>
    <property type="project" value="UniProtKB-SubCell"/>
</dbReference>
<dbReference type="GO" id="GO:0051287">
    <property type="term" value="F:NAD binding"/>
    <property type="evidence" value="ECO:0007669"/>
    <property type="project" value="UniProtKB-ARBA"/>
</dbReference>
<dbReference type="PANTHER" id="PTHR20275:SF0">
    <property type="entry name" value="NAD KINASE"/>
    <property type="match status" value="1"/>
</dbReference>
<dbReference type="GO" id="GO:0019674">
    <property type="term" value="P:NAD+ metabolic process"/>
    <property type="evidence" value="ECO:0007669"/>
    <property type="project" value="InterPro"/>
</dbReference>
<dbReference type="GO" id="GO:0006741">
    <property type="term" value="P:NADP+ biosynthetic process"/>
    <property type="evidence" value="ECO:0007669"/>
    <property type="project" value="UniProtKB-UniRule"/>
</dbReference>
<feature type="active site" description="Proton acceptor" evidence="6">
    <location>
        <position position="57"/>
    </location>
</feature>
<evidence type="ECO:0000256" key="3">
    <source>
        <dbReference type="ARBA" id="ARBA00022857"/>
    </source>
</evidence>
<protein>
    <recommendedName>
        <fullName evidence="6">NAD kinase</fullName>
        <ecNumber evidence="6">2.7.1.23</ecNumber>
    </recommendedName>
    <alternativeName>
        <fullName evidence="6">ATP-dependent NAD kinase</fullName>
    </alternativeName>
</protein>
<dbReference type="InterPro" id="IPR002504">
    <property type="entry name" value="NADK"/>
</dbReference>
<sequence>MIFKNASVFYNAHKTHTAPLAQEVCASLRAHGVHTDLITQLDGLTAETDLLVSMGGDGTMLYCARAAAPLGIPIFGINCGTLGFLAACEKEDALPTLQALLNGKCAVNERFMLHTRILAKGAKPREFLAFNDCVLRAAAPRAFLLEAKWNEKEMPSYFGDGVIVATPTGSTAYSLASGGPIVEPGVDVLAVTPICPHTLNQRPLILSAQGTLSLTPSFKNKADRALCSLDGQINLTLPAGACVQITRSALKAKLLCPPERGFFQILNRKLKWGNR</sequence>
<comment type="function">
    <text evidence="6">Involved in the regulation of the intracellular balance of NAD and NADP, and is a key enzyme in the biosynthesis of NADP. Catalyzes specifically the phosphorylation on 2'-hydroxyl of the adenosine moiety of NAD to yield NADP.</text>
</comment>
<evidence type="ECO:0000256" key="6">
    <source>
        <dbReference type="HAMAP-Rule" id="MF_00361"/>
    </source>
</evidence>
<evidence type="ECO:0000256" key="2">
    <source>
        <dbReference type="ARBA" id="ARBA00022777"/>
    </source>
</evidence>
<dbReference type="HAMAP" id="MF_00361">
    <property type="entry name" value="NAD_kinase"/>
    <property type="match status" value="1"/>
</dbReference>
<keyword evidence="3 6" id="KW-0521">NADP</keyword>
<keyword evidence="1 6" id="KW-0808">Transferase</keyword>
<dbReference type="GO" id="GO:0005524">
    <property type="term" value="F:ATP binding"/>
    <property type="evidence" value="ECO:0007669"/>
    <property type="project" value="UniProtKB-KW"/>
</dbReference>
<dbReference type="InterPro" id="IPR017438">
    <property type="entry name" value="ATP-NAD_kinase_N"/>
</dbReference>
<keyword evidence="4 6" id="KW-0520">NAD</keyword>
<feature type="binding site" evidence="6">
    <location>
        <position position="160"/>
    </location>
    <ligand>
        <name>NAD(+)</name>
        <dbReference type="ChEBI" id="CHEBI:57540"/>
    </ligand>
</feature>
<dbReference type="PANTHER" id="PTHR20275">
    <property type="entry name" value="NAD KINASE"/>
    <property type="match status" value="1"/>
</dbReference>
<dbReference type="Proteomes" id="UP000196368">
    <property type="component" value="Unassembled WGS sequence"/>
</dbReference>
<feature type="binding site" evidence="6">
    <location>
        <begin position="57"/>
        <end position="58"/>
    </location>
    <ligand>
        <name>NAD(+)</name>
        <dbReference type="ChEBI" id="CHEBI:57540"/>
    </ligand>
</feature>
<keyword evidence="6" id="KW-0547">Nucleotide-binding</keyword>
<comment type="cofactor">
    <cofactor evidence="6">
        <name>a divalent metal cation</name>
        <dbReference type="ChEBI" id="CHEBI:60240"/>
    </cofactor>
</comment>
<comment type="caution">
    <text evidence="7">The sequence shown here is derived from an EMBL/GenBank/DDBJ whole genome shotgun (WGS) entry which is preliminary data.</text>
</comment>
<reference evidence="8" key="1">
    <citation type="submission" date="2017-04" db="EMBL/GenBank/DDBJ databases">
        <title>Function of individual gut microbiota members based on whole genome sequencing of pure cultures obtained from chicken caecum.</title>
        <authorList>
            <person name="Medvecky M."/>
            <person name="Cejkova D."/>
            <person name="Polansky O."/>
            <person name="Karasova D."/>
            <person name="Kubasova T."/>
            <person name="Cizek A."/>
            <person name="Rychlik I."/>
        </authorList>
    </citation>
    <scope>NUCLEOTIDE SEQUENCE [LARGE SCALE GENOMIC DNA]</scope>
    <source>
        <strain evidence="8">An273</strain>
    </source>
</reference>
<keyword evidence="8" id="KW-1185">Reference proteome</keyword>
<dbReference type="EMBL" id="NFJD01000001">
    <property type="protein sequence ID" value="OUO57523.1"/>
    <property type="molecule type" value="Genomic_DNA"/>
</dbReference>